<dbReference type="InterPro" id="IPR023816">
    <property type="entry name" value="CRISPR-assoc_CYA0889"/>
</dbReference>
<evidence type="ECO:0000313" key="3">
    <source>
        <dbReference type="Proteomes" id="UP000753908"/>
    </source>
</evidence>
<comment type="caution">
    <text evidence="2">The sequence shown here is derived from an EMBL/GenBank/DDBJ whole genome shotgun (WGS) entry which is preliminary data.</text>
</comment>
<gene>
    <name evidence="2" type="ORF">KME25_23715</name>
</gene>
<evidence type="ECO:0000259" key="1">
    <source>
        <dbReference type="Pfam" id="PF13280"/>
    </source>
</evidence>
<name>A0A951PQG4_9CYAN</name>
<organism evidence="2 3">
    <name type="scientific">Symplocastrum torsivum CPER-KK1</name>
    <dbReference type="NCBI Taxonomy" id="450513"/>
    <lineage>
        <taxon>Bacteria</taxon>
        <taxon>Bacillati</taxon>
        <taxon>Cyanobacteriota</taxon>
        <taxon>Cyanophyceae</taxon>
        <taxon>Oscillatoriophycideae</taxon>
        <taxon>Oscillatoriales</taxon>
        <taxon>Microcoleaceae</taxon>
        <taxon>Symplocastrum</taxon>
    </lineage>
</organism>
<dbReference type="Pfam" id="PF13280">
    <property type="entry name" value="WYL"/>
    <property type="match status" value="1"/>
</dbReference>
<dbReference type="NCBIfam" id="TIGR03985">
    <property type="entry name" value="TIGR03985 family CRISPR-associated protein"/>
    <property type="match status" value="1"/>
</dbReference>
<accession>A0A951PQG4</accession>
<reference evidence="2" key="1">
    <citation type="submission" date="2021-05" db="EMBL/GenBank/DDBJ databases">
        <authorList>
            <person name="Pietrasiak N."/>
            <person name="Ward R."/>
            <person name="Stajich J.E."/>
            <person name="Kurbessoian T."/>
        </authorList>
    </citation>
    <scope>NUCLEOTIDE SEQUENCE</scope>
    <source>
        <strain evidence="2">CPER-KK1</strain>
    </source>
</reference>
<dbReference type="Proteomes" id="UP000753908">
    <property type="component" value="Unassembled WGS sequence"/>
</dbReference>
<reference evidence="2" key="2">
    <citation type="journal article" date="2022" name="Microbiol. Resour. Announc.">
        <title>Metagenome Sequencing to Explore Phylogenomics of Terrestrial Cyanobacteria.</title>
        <authorList>
            <person name="Ward R.D."/>
            <person name="Stajich J.E."/>
            <person name="Johansen J.R."/>
            <person name="Huntemann M."/>
            <person name="Clum A."/>
            <person name="Foster B."/>
            <person name="Foster B."/>
            <person name="Roux S."/>
            <person name="Palaniappan K."/>
            <person name="Varghese N."/>
            <person name="Mukherjee S."/>
            <person name="Reddy T.B.K."/>
            <person name="Daum C."/>
            <person name="Copeland A."/>
            <person name="Chen I.A."/>
            <person name="Ivanova N.N."/>
            <person name="Kyrpides N.C."/>
            <person name="Shapiro N."/>
            <person name="Eloe-Fadrosh E.A."/>
            <person name="Pietrasiak N."/>
        </authorList>
    </citation>
    <scope>NUCLEOTIDE SEQUENCE</scope>
    <source>
        <strain evidence="2">CPER-KK1</strain>
    </source>
</reference>
<proteinExistence type="predicted"/>
<protein>
    <submittedName>
        <fullName evidence="2">TIGR03985 family CRISPR-associated protein</fullName>
    </submittedName>
</protein>
<feature type="domain" description="WYL" evidence="1">
    <location>
        <begin position="259"/>
        <end position="312"/>
    </location>
</feature>
<dbReference type="AlphaFoldDB" id="A0A951PQG4"/>
<dbReference type="EMBL" id="JAHHIF010000041">
    <property type="protein sequence ID" value="MBW4547421.1"/>
    <property type="molecule type" value="Genomic_DNA"/>
</dbReference>
<sequence>MADVLFRNPPHPKLLQQLAKGLLEQNHHLTRAVRLWALLRWLYGDKGYTALPDSFTYADWRQAFFSETHQDEKREDVFSHQDPNCACTKTTRQWLHELDIPVDEWQQSLQKQIPISDSDLKDFLQERLFAQVRKSLQSDLDLLVSWGWLQQVPSQTGRSKHYRRVEVLPISHKLENLESEGSLTTKEQVYVAETLEMLGFLDPNIPLLAEQISEHPHEDTRRVFLYVDYLVPESTQKQDDVDQLQGELQEIWDSGQIQPLLLTYHSAHLGLVKECVVYPVCIYYMERAKYLCAYGSSPHDEINWHNYRLDRICSKRLVSLDWEDPRVPQLLREKYEDGQLPTKKTVQTKLKQAWGFDFYKPSALMLLRFNQKFHDHYIRGTFLHHTFEPVDYQQAASLIKQHTQNPEHRQSLLEILQSRSPTDAYYEVKYRVTDYHVLRRLRALGPEVEILLPWDLREKIAQHIQQTWNHYR</sequence>
<evidence type="ECO:0000313" key="2">
    <source>
        <dbReference type="EMBL" id="MBW4547421.1"/>
    </source>
</evidence>
<dbReference type="InterPro" id="IPR026881">
    <property type="entry name" value="WYL_dom"/>
</dbReference>